<dbReference type="InterPro" id="IPR001977">
    <property type="entry name" value="Depp_CoAkinase"/>
</dbReference>
<comment type="subcellular location">
    <subcellularLocation>
        <location evidence="5">Cytoplasm</location>
    </subcellularLocation>
</comment>
<dbReference type="HAMAP" id="MF_00376">
    <property type="entry name" value="Dephospho_CoA_kinase"/>
    <property type="match status" value="1"/>
</dbReference>
<proteinExistence type="inferred from homology"/>
<keyword evidence="5" id="KW-0963">Cytoplasm</keyword>
<dbReference type="InterPro" id="IPR027417">
    <property type="entry name" value="P-loop_NTPase"/>
</dbReference>
<evidence type="ECO:0000256" key="3">
    <source>
        <dbReference type="ARBA" id="ARBA00022840"/>
    </source>
</evidence>
<comment type="pathway">
    <text evidence="5">Cofactor biosynthesis; coenzyme A biosynthesis; CoA from (R)-pantothenate: step 5/5.</text>
</comment>
<dbReference type="Pfam" id="PF01121">
    <property type="entry name" value="CoaE"/>
    <property type="match status" value="1"/>
</dbReference>
<evidence type="ECO:0000313" key="7">
    <source>
        <dbReference type="EMBL" id="UXH77773.1"/>
    </source>
</evidence>
<dbReference type="RefSeq" id="WP_261757528.1">
    <property type="nucleotide sequence ID" value="NZ_CP104562.2"/>
</dbReference>
<keyword evidence="5 7" id="KW-0808">Transferase</keyword>
<organism evidence="7 8">
    <name type="scientific">Roseateles amylovorans</name>
    <dbReference type="NCBI Taxonomy" id="2978473"/>
    <lineage>
        <taxon>Bacteria</taxon>
        <taxon>Pseudomonadati</taxon>
        <taxon>Pseudomonadota</taxon>
        <taxon>Betaproteobacteria</taxon>
        <taxon>Burkholderiales</taxon>
        <taxon>Sphaerotilaceae</taxon>
        <taxon>Roseateles</taxon>
    </lineage>
</organism>
<dbReference type="EMBL" id="CP104562">
    <property type="protein sequence ID" value="UXH77773.1"/>
    <property type="molecule type" value="Genomic_DNA"/>
</dbReference>
<comment type="catalytic activity">
    <reaction evidence="5">
        <text>3'-dephospho-CoA + ATP = ADP + CoA + H(+)</text>
        <dbReference type="Rhea" id="RHEA:18245"/>
        <dbReference type="ChEBI" id="CHEBI:15378"/>
        <dbReference type="ChEBI" id="CHEBI:30616"/>
        <dbReference type="ChEBI" id="CHEBI:57287"/>
        <dbReference type="ChEBI" id="CHEBI:57328"/>
        <dbReference type="ChEBI" id="CHEBI:456216"/>
        <dbReference type="EC" id="2.7.1.24"/>
    </reaction>
</comment>
<gene>
    <name evidence="5 7" type="primary">coaE</name>
    <name evidence="7" type="ORF">N4261_22790</name>
</gene>
<comment type="similarity">
    <text evidence="1 5">Belongs to the CoaE family.</text>
</comment>
<dbReference type="Gene3D" id="3.40.50.300">
    <property type="entry name" value="P-loop containing nucleotide triphosphate hydrolases"/>
    <property type="match status" value="1"/>
</dbReference>
<protein>
    <recommendedName>
        <fullName evidence="5 6">Dephospho-CoA kinase</fullName>
        <ecNumber evidence="5 6">2.7.1.24</ecNumber>
    </recommendedName>
    <alternativeName>
        <fullName evidence="5">Dephosphocoenzyme A kinase</fullName>
    </alternativeName>
</protein>
<dbReference type="PROSITE" id="PS51219">
    <property type="entry name" value="DPCK"/>
    <property type="match status" value="1"/>
</dbReference>
<feature type="binding site" evidence="5">
    <location>
        <begin position="10"/>
        <end position="15"/>
    </location>
    <ligand>
        <name>ATP</name>
        <dbReference type="ChEBI" id="CHEBI:30616"/>
    </ligand>
</feature>
<dbReference type="PANTHER" id="PTHR10695">
    <property type="entry name" value="DEPHOSPHO-COA KINASE-RELATED"/>
    <property type="match status" value="1"/>
</dbReference>
<dbReference type="PANTHER" id="PTHR10695:SF46">
    <property type="entry name" value="BIFUNCTIONAL COENZYME A SYNTHASE-RELATED"/>
    <property type="match status" value="1"/>
</dbReference>
<keyword evidence="4 5" id="KW-0173">Coenzyme A biosynthesis</keyword>
<dbReference type="GO" id="GO:0004140">
    <property type="term" value="F:dephospho-CoA kinase activity"/>
    <property type="evidence" value="ECO:0007669"/>
    <property type="project" value="UniProtKB-EC"/>
</dbReference>
<evidence type="ECO:0000256" key="6">
    <source>
        <dbReference type="NCBIfam" id="TIGR00152"/>
    </source>
</evidence>
<evidence type="ECO:0000313" key="8">
    <source>
        <dbReference type="Proteomes" id="UP001064933"/>
    </source>
</evidence>
<name>A0ABY6AZP9_9BURK</name>
<dbReference type="NCBIfam" id="TIGR00152">
    <property type="entry name" value="dephospho-CoA kinase"/>
    <property type="match status" value="1"/>
</dbReference>
<keyword evidence="5 7" id="KW-0418">Kinase</keyword>
<keyword evidence="3 5" id="KW-0067">ATP-binding</keyword>
<dbReference type="Proteomes" id="UP001064933">
    <property type="component" value="Chromosome"/>
</dbReference>
<accession>A0ABY6AZP9</accession>
<evidence type="ECO:0000256" key="5">
    <source>
        <dbReference type="HAMAP-Rule" id="MF_00376"/>
    </source>
</evidence>
<reference evidence="7" key="1">
    <citation type="submission" date="2022-10" db="EMBL/GenBank/DDBJ databases">
        <title>Characterization and whole genome sequencing of a new Roseateles species, isolated from fresh water.</title>
        <authorList>
            <person name="Guliayeva D.Y."/>
            <person name="Akhremchuk A.E."/>
            <person name="Sikolenko M.A."/>
            <person name="Valentovich L.N."/>
            <person name="Sidarenka A.V."/>
        </authorList>
    </citation>
    <scope>NUCLEOTIDE SEQUENCE</scope>
    <source>
        <strain evidence="7">BIM B-1768</strain>
    </source>
</reference>
<keyword evidence="2 5" id="KW-0547">Nucleotide-binding</keyword>
<evidence type="ECO:0000256" key="4">
    <source>
        <dbReference type="ARBA" id="ARBA00022993"/>
    </source>
</evidence>
<evidence type="ECO:0000256" key="2">
    <source>
        <dbReference type="ARBA" id="ARBA00022741"/>
    </source>
</evidence>
<dbReference type="EC" id="2.7.1.24" evidence="5 6"/>
<dbReference type="SUPFAM" id="SSF52540">
    <property type="entry name" value="P-loop containing nucleoside triphosphate hydrolases"/>
    <property type="match status" value="1"/>
</dbReference>
<sequence length="199" mass="21139">MRIGLTGGIGSGKSTVAQALVALGGAHLVDTDAISRALTQPGGAAMPAIAERFGASFVTPDGALDRAAMRELAFHQPDAKRALEAILHPMIGAETERQALLAQADQLVVFDVPLLVESGRWRQKLQRVLVVDCEETTQIARVIQRSALSEAAVRAIIAQQATRAQRRAAADAVIYNEGIDLASLQAEVASLLQGPLFRR</sequence>
<dbReference type="CDD" id="cd02022">
    <property type="entry name" value="DPCK"/>
    <property type="match status" value="1"/>
</dbReference>
<comment type="function">
    <text evidence="5">Catalyzes the phosphorylation of the 3'-hydroxyl group of dephosphocoenzyme A to form coenzyme A.</text>
</comment>
<keyword evidence="8" id="KW-1185">Reference proteome</keyword>
<evidence type="ECO:0000256" key="1">
    <source>
        <dbReference type="ARBA" id="ARBA00009018"/>
    </source>
</evidence>